<organism evidence="2 3">
    <name type="scientific">Steinernema glaseri</name>
    <dbReference type="NCBI Taxonomy" id="37863"/>
    <lineage>
        <taxon>Eukaryota</taxon>
        <taxon>Metazoa</taxon>
        <taxon>Ecdysozoa</taxon>
        <taxon>Nematoda</taxon>
        <taxon>Chromadorea</taxon>
        <taxon>Rhabditida</taxon>
        <taxon>Tylenchina</taxon>
        <taxon>Panagrolaimomorpha</taxon>
        <taxon>Strongyloidoidea</taxon>
        <taxon>Steinernematidae</taxon>
        <taxon>Steinernema</taxon>
    </lineage>
</organism>
<dbReference type="WBParaSite" id="L893_g29334.t1">
    <property type="protein sequence ID" value="L893_g29334.t1"/>
    <property type="gene ID" value="L893_g29334"/>
</dbReference>
<evidence type="ECO:0000313" key="3">
    <source>
        <dbReference type="WBParaSite" id="L893_g29334.t1"/>
    </source>
</evidence>
<dbReference type="AlphaFoldDB" id="A0A1I7ZTD2"/>
<feature type="region of interest" description="Disordered" evidence="1">
    <location>
        <begin position="70"/>
        <end position="94"/>
    </location>
</feature>
<keyword evidence="2" id="KW-1185">Reference proteome</keyword>
<name>A0A1I7ZTD2_9BILA</name>
<feature type="compositionally biased region" description="Basic residues" evidence="1">
    <location>
        <begin position="84"/>
        <end position="94"/>
    </location>
</feature>
<protein>
    <submittedName>
        <fullName evidence="3">Uncharacterized protein</fullName>
    </submittedName>
</protein>
<evidence type="ECO:0000256" key="1">
    <source>
        <dbReference type="SAM" id="MobiDB-lite"/>
    </source>
</evidence>
<proteinExistence type="predicted"/>
<evidence type="ECO:0000313" key="2">
    <source>
        <dbReference type="Proteomes" id="UP000095287"/>
    </source>
</evidence>
<dbReference type="Proteomes" id="UP000095287">
    <property type="component" value="Unplaced"/>
</dbReference>
<sequence>MGYATTKQPATLLRERDIASTGQLQYPLTNEQLEELVDRITNRFIQNFLQNRIRDIFTAEIERINRSRREQAKRRYMLQQQRQGRPRMRTPLRQ</sequence>
<accession>A0A1I7ZTD2</accession>
<reference evidence="3" key="1">
    <citation type="submission" date="2016-11" db="UniProtKB">
        <authorList>
            <consortium name="WormBaseParasite"/>
        </authorList>
    </citation>
    <scope>IDENTIFICATION</scope>
</reference>